<gene>
    <name evidence="1" type="ORF">THAOC_09918</name>
</gene>
<protein>
    <submittedName>
        <fullName evidence="1">Uncharacterized protein</fullName>
    </submittedName>
</protein>
<evidence type="ECO:0000313" key="1">
    <source>
        <dbReference type="EMBL" id="EJK68869.1"/>
    </source>
</evidence>
<keyword evidence="2" id="KW-1185">Reference proteome</keyword>
<dbReference type="EMBL" id="AGNL01010755">
    <property type="protein sequence ID" value="EJK68869.1"/>
    <property type="molecule type" value="Genomic_DNA"/>
</dbReference>
<sequence length="71" mass="7272">AGSMGQFARPSKLVMPGDDYTLNIPDSIPRNPIGAWSSGLLVSPSPPGVCCGLRGVAGHSHNVAGLRDGRC</sequence>
<accession>K0SV84</accession>
<name>K0SV84_THAOC</name>
<dbReference type="Proteomes" id="UP000266841">
    <property type="component" value="Unassembled WGS sequence"/>
</dbReference>
<reference evidence="1 2" key="1">
    <citation type="journal article" date="2012" name="Genome Biol.">
        <title>Genome and low-iron response of an oceanic diatom adapted to chronic iron limitation.</title>
        <authorList>
            <person name="Lommer M."/>
            <person name="Specht M."/>
            <person name="Roy A.S."/>
            <person name="Kraemer L."/>
            <person name="Andreson R."/>
            <person name="Gutowska M.A."/>
            <person name="Wolf J."/>
            <person name="Bergner S.V."/>
            <person name="Schilhabel M.B."/>
            <person name="Klostermeier U.C."/>
            <person name="Beiko R.G."/>
            <person name="Rosenstiel P."/>
            <person name="Hippler M."/>
            <person name="Laroche J."/>
        </authorList>
    </citation>
    <scope>NUCLEOTIDE SEQUENCE [LARGE SCALE GENOMIC DNA]</scope>
    <source>
        <strain evidence="1 2">CCMP1005</strain>
    </source>
</reference>
<dbReference type="AlphaFoldDB" id="K0SV84"/>
<evidence type="ECO:0000313" key="2">
    <source>
        <dbReference type="Proteomes" id="UP000266841"/>
    </source>
</evidence>
<comment type="caution">
    <text evidence="1">The sequence shown here is derived from an EMBL/GenBank/DDBJ whole genome shotgun (WGS) entry which is preliminary data.</text>
</comment>
<organism evidence="1 2">
    <name type="scientific">Thalassiosira oceanica</name>
    <name type="common">Marine diatom</name>
    <dbReference type="NCBI Taxonomy" id="159749"/>
    <lineage>
        <taxon>Eukaryota</taxon>
        <taxon>Sar</taxon>
        <taxon>Stramenopiles</taxon>
        <taxon>Ochrophyta</taxon>
        <taxon>Bacillariophyta</taxon>
        <taxon>Coscinodiscophyceae</taxon>
        <taxon>Thalassiosirophycidae</taxon>
        <taxon>Thalassiosirales</taxon>
        <taxon>Thalassiosiraceae</taxon>
        <taxon>Thalassiosira</taxon>
    </lineage>
</organism>
<feature type="non-terminal residue" evidence="1">
    <location>
        <position position="1"/>
    </location>
</feature>
<proteinExistence type="predicted"/>